<protein>
    <recommendedName>
        <fullName evidence="5">NAD-dependent epimerase/dehydratase domain-containing protein</fullName>
    </recommendedName>
</protein>
<dbReference type="Proteomes" id="UP000265716">
    <property type="component" value="Unassembled WGS sequence"/>
</dbReference>
<name>A0A397D6L3_APHAT</name>
<comment type="similarity">
    <text evidence="2">Belongs to the NAD(P)-dependent epimerase/dehydratase family. Dihydroflavonol-4-reductase subfamily.</text>
</comment>
<proteinExistence type="inferred from homology"/>
<organism evidence="6 7">
    <name type="scientific">Aphanomyces astaci</name>
    <name type="common">Crayfish plague agent</name>
    <dbReference type="NCBI Taxonomy" id="112090"/>
    <lineage>
        <taxon>Eukaryota</taxon>
        <taxon>Sar</taxon>
        <taxon>Stramenopiles</taxon>
        <taxon>Oomycota</taxon>
        <taxon>Saprolegniomycetes</taxon>
        <taxon>Saprolegniales</taxon>
        <taxon>Verrucalvaceae</taxon>
        <taxon>Aphanomyces</taxon>
    </lineage>
</organism>
<reference evidence="6 7" key="1">
    <citation type="submission" date="2018-08" db="EMBL/GenBank/DDBJ databases">
        <title>Aphanomyces genome sequencing and annotation.</title>
        <authorList>
            <person name="Minardi D."/>
            <person name="Oidtmann B."/>
            <person name="Van Der Giezen M."/>
            <person name="Studholme D.J."/>
        </authorList>
    </citation>
    <scope>NUCLEOTIDE SEQUENCE [LARGE SCALE GENOMIC DNA]</scope>
    <source>
        <strain evidence="6 7">SA</strain>
    </source>
</reference>
<feature type="domain" description="NAD-dependent epimerase/dehydratase" evidence="5">
    <location>
        <begin position="11"/>
        <end position="252"/>
    </location>
</feature>
<feature type="compositionally biased region" description="Low complexity" evidence="4">
    <location>
        <begin position="435"/>
        <end position="454"/>
    </location>
</feature>
<evidence type="ECO:0000256" key="4">
    <source>
        <dbReference type="SAM" id="MobiDB-lite"/>
    </source>
</evidence>
<dbReference type="SUPFAM" id="SSF51735">
    <property type="entry name" value="NAD(P)-binding Rossmann-fold domains"/>
    <property type="match status" value="1"/>
</dbReference>
<evidence type="ECO:0000313" key="6">
    <source>
        <dbReference type="EMBL" id="RHY59738.1"/>
    </source>
</evidence>
<dbReference type="VEuPathDB" id="FungiDB:H257_07968"/>
<keyword evidence="3" id="KW-0175">Coiled coil</keyword>
<accession>A0A397D6L3</accession>
<feature type="compositionally biased region" description="Polar residues" evidence="4">
    <location>
        <begin position="411"/>
        <end position="420"/>
    </location>
</feature>
<dbReference type="Gene3D" id="3.40.50.720">
    <property type="entry name" value="NAD(P)-binding Rossmann-like Domain"/>
    <property type="match status" value="1"/>
</dbReference>
<sequence>MAASGKKEHVVCVTGGSGFLGSTCIKILLERGYRVHSTVRDPRYEPKVAHLKALPGAAERLTLFAADLLQEGSFDEAIHGAEVVLHTASPFFLTDQTRDNLVEPAVQGTLNVLRSVARAPSVRRVVLTSSTISVYGHCGTKPDSHVFTEADWSREDLMTERKMWYGLSKTVAEREAWEFMQTTSPHFDLVAMCPTWILGPMLQPTLNESNNKIYDYMVGNTPVILNAVKALVDVRDVAMAHIAAFENPQASGRYLLIGACPTEQEIADAVQQACPSARVPEASTDSSPAVPLLYDCSKAEKELGIRFRSLTDMVQETCDSLQHHGLPLRSELLHEHYQGAWVSGLHGGPPPAAELELERTLSALCIGAFKGAQQASFINDVLSFSEHIQLTLFTLLRDDEDSEPATHSDRTVTPATTTTGQHHHDTPPPSTPVQSTRHTPTTSATTPASSLSCSKNETKRMARENHILKDENAALQRELVQVKAAMATLHDEEESRKGAFENLKLELRVEAAKNERTIKKQVDEYVAHLQAELSSATAKLASLSGIEKELEAARDELDILKPAADKAIKLEARVEKYQAKLDDMTRIKEANRV</sequence>
<dbReference type="AlphaFoldDB" id="A0A397D6L3"/>
<dbReference type="GO" id="GO:0016616">
    <property type="term" value="F:oxidoreductase activity, acting on the CH-OH group of donors, NAD or NADP as acceptor"/>
    <property type="evidence" value="ECO:0007669"/>
    <property type="project" value="TreeGrafter"/>
</dbReference>
<evidence type="ECO:0000313" key="7">
    <source>
        <dbReference type="Proteomes" id="UP000265716"/>
    </source>
</evidence>
<dbReference type="FunFam" id="3.40.50.720:FF:000085">
    <property type="entry name" value="Dihydroflavonol reductase"/>
    <property type="match status" value="1"/>
</dbReference>
<dbReference type="InterPro" id="IPR036291">
    <property type="entry name" value="NAD(P)-bd_dom_sf"/>
</dbReference>
<dbReference type="InterPro" id="IPR050425">
    <property type="entry name" value="NAD(P)_dehydrat-like"/>
</dbReference>
<evidence type="ECO:0000256" key="1">
    <source>
        <dbReference type="ARBA" id="ARBA00023002"/>
    </source>
</evidence>
<dbReference type="PANTHER" id="PTHR10366">
    <property type="entry name" value="NAD DEPENDENT EPIMERASE/DEHYDRATASE"/>
    <property type="match status" value="1"/>
</dbReference>
<dbReference type="CDD" id="cd08958">
    <property type="entry name" value="FR_SDR_e"/>
    <property type="match status" value="1"/>
</dbReference>
<dbReference type="InterPro" id="IPR001509">
    <property type="entry name" value="Epimerase_deHydtase"/>
</dbReference>
<gene>
    <name evidence="6" type="ORF">DYB38_000451</name>
</gene>
<feature type="region of interest" description="Disordered" evidence="4">
    <location>
        <begin position="401"/>
        <end position="458"/>
    </location>
</feature>
<dbReference type="Pfam" id="PF01370">
    <property type="entry name" value="Epimerase"/>
    <property type="match status" value="1"/>
</dbReference>
<dbReference type="VEuPathDB" id="FungiDB:H257_07967"/>
<evidence type="ECO:0000259" key="5">
    <source>
        <dbReference type="Pfam" id="PF01370"/>
    </source>
</evidence>
<comment type="caution">
    <text evidence="6">The sequence shown here is derived from an EMBL/GenBank/DDBJ whole genome shotgun (WGS) entry which is preliminary data.</text>
</comment>
<evidence type="ECO:0000256" key="3">
    <source>
        <dbReference type="SAM" id="Coils"/>
    </source>
</evidence>
<feature type="coiled-coil region" evidence="3">
    <location>
        <begin position="458"/>
        <end position="492"/>
    </location>
</feature>
<dbReference type="PANTHER" id="PTHR10366:SF564">
    <property type="entry name" value="STEROL-4-ALPHA-CARBOXYLATE 3-DEHYDROGENASE, DECARBOXYLATING"/>
    <property type="match status" value="1"/>
</dbReference>
<dbReference type="EMBL" id="QUTC01005185">
    <property type="protein sequence ID" value="RHY59738.1"/>
    <property type="molecule type" value="Genomic_DNA"/>
</dbReference>
<evidence type="ECO:0000256" key="2">
    <source>
        <dbReference type="ARBA" id="ARBA00023445"/>
    </source>
</evidence>
<keyword evidence="1" id="KW-0560">Oxidoreductase</keyword>